<comment type="caution">
    <text evidence="5">The sequence shown here is derived from an EMBL/GenBank/DDBJ whole genome shotgun (WGS) entry which is preliminary data.</text>
</comment>
<keyword evidence="6" id="KW-1185">Reference proteome</keyword>
<organism evidence="5 6">
    <name type="scientific">Hibiscus syriacus</name>
    <name type="common">Rose of Sharon</name>
    <dbReference type="NCBI Taxonomy" id="106335"/>
    <lineage>
        <taxon>Eukaryota</taxon>
        <taxon>Viridiplantae</taxon>
        <taxon>Streptophyta</taxon>
        <taxon>Embryophyta</taxon>
        <taxon>Tracheophyta</taxon>
        <taxon>Spermatophyta</taxon>
        <taxon>Magnoliopsida</taxon>
        <taxon>eudicotyledons</taxon>
        <taxon>Gunneridae</taxon>
        <taxon>Pentapetalae</taxon>
        <taxon>rosids</taxon>
        <taxon>malvids</taxon>
        <taxon>Malvales</taxon>
        <taxon>Malvaceae</taxon>
        <taxon>Malvoideae</taxon>
        <taxon>Hibiscus</taxon>
    </lineage>
</organism>
<dbReference type="PROSITE" id="PS50109">
    <property type="entry name" value="HIS_KIN"/>
    <property type="match status" value="1"/>
</dbReference>
<dbReference type="InterPro" id="IPR021109">
    <property type="entry name" value="Peptidase_aspartic_dom_sf"/>
</dbReference>
<evidence type="ECO:0000256" key="1">
    <source>
        <dbReference type="ARBA" id="ARBA00000085"/>
    </source>
</evidence>
<keyword evidence="3" id="KW-0597">Phosphoprotein</keyword>
<dbReference type="InterPro" id="IPR003594">
    <property type="entry name" value="HATPase_dom"/>
</dbReference>
<dbReference type="PANTHER" id="PTHR43719">
    <property type="entry name" value="TWO-COMPONENT HISTIDINE KINASE"/>
    <property type="match status" value="1"/>
</dbReference>
<evidence type="ECO:0000256" key="2">
    <source>
        <dbReference type="ARBA" id="ARBA00012438"/>
    </source>
</evidence>
<evidence type="ECO:0000259" key="4">
    <source>
        <dbReference type="PROSITE" id="PS50109"/>
    </source>
</evidence>
<dbReference type="PRINTS" id="PR00344">
    <property type="entry name" value="BCTRLSENSOR"/>
</dbReference>
<comment type="catalytic activity">
    <reaction evidence="1">
        <text>ATP + protein L-histidine = ADP + protein N-phospho-L-histidine.</text>
        <dbReference type="EC" id="2.7.13.3"/>
    </reaction>
</comment>
<dbReference type="EMBL" id="VEPZ02001337">
    <property type="protein sequence ID" value="KAE8678280.1"/>
    <property type="molecule type" value="Genomic_DNA"/>
</dbReference>
<dbReference type="GO" id="GO:0004673">
    <property type="term" value="F:protein histidine kinase activity"/>
    <property type="evidence" value="ECO:0007669"/>
    <property type="project" value="UniProtKB-EC"/>
</dbReference>
<evidence type="ECO:0000313" key="6">
    <source>
        <dbReference type="Proteomes" id="UP000436088"/>
    </source>
</evidence>
<evidence type="ECO:0000313" key="5">
    <source>
        <dbReference type="EMBL" id="KAE8678280.1"/>
    </source>
</evidence>
<feature type="domain" description="Histidine kinase" evidence="4">
    <location>
        <begin position="344"/>
        <end position="512"/>
    </location>
</feature>
<dbReference type="SUPFAM" id="SSF55874">
    <property type="entry name" value="ATPase domain of HSP90 chaperone/DNA topoisomerase II/histidine kinase"/>
    <property type="match status" value="1"/>
</dbReference>
<protein>
    <recommendedName>
        <fullName evidence="2">histidine kinase</fullName>
        <ecNumber evidence="2">2.7.13.3</ecNumber>
    </recommendedName>
</protein>
<dbReference type="EC" id="2.7.13.3" evidence="2"/>
<dbReference type="InterPro" id="IPR004358">
    <property type="entry name" value="Sig_transdc_His_kin-like_C"/>
</dbReference>
<proteinExistence type="predicted"/>
<dbReference type="Gene3D" id="2.40.70.10">
    <property type="entry name" value="Acid Proteases"/>
    <property type="match status" value="1"/>
</dbReference>
<dbReference type="Pfam" id="PF02518">
    <property type="entry name" value="HATPase_c"/>
    <property type="match status" value="1"/>
</dbReference>
<dbReference type="InterPro" id="IPR005467">
    <property type="entry name" value="His_kinase_dom"/>
</dbReference>
<dbReference type="InterPro" id="IPR050956">
    <property type="entry name" value="2C_system_His_kinase"/>
</dbReference>
<dbReference type="AlphaFoldDB" id="A0A6A2Y3H7"/>
<gene>
    <name evidence="5" type="ORF">F3Y22_tig00111427pilonHSYRG00288</name>
</gene>
<dbReference type="Gene3D" id="3.30.565.10">
    <property type="entry name" value="Histidine kinase-like ATPase, C-terminal domain"/>
    <property type="match status" value="1"/>
</dbReference>
<dbReference type="Proteomes" id="UP000436088">
    <property type="component" value="Unassembled WGS sequence"/>
</dbReference>
<accession>A0A6A2Y3H7</accession>
<name>A0A6A2Y3H7_HIBSY</name>
<dbReference type="InterPro" id="IPR036890">
    <property type="entry name" value="HATPase_C_sf"/>
</dbReference>
<reference evidence="5" key="1">
    <citation type="submission" date="2019-09" db="EMBL/GenBank/DDBJ databases">
        <title>Draft genome information of white flower Hibiscus syriacus.</title>
        <authorList>
            <person name="Kim Y.-M."/>
        </authorList>
    </citation>
    <scope>NUCLEOTIDE SEQUENCE [LARGE SCALE GENOMIC DNA]</scope>
    <source>
        <strain evidence="5">YM2019G1</strain>
    </source>
</reference>
<dbReference type="PANTHER" id="PTHR43719:SF75">
    <property type="entry name" value="HISTIDINE KINASE CKI1"/>
    <property type="match status" value="1"/>
</dbReference>
<evidence type="ECO:0000256" key="3">
    <source>
        <dbReference type="ARBA" id="ARBA00022553"/>
    </source>
</evidence>
<sequence>MPLPSNIFVVKRTLNIQRQEDEQRENIFHTKCHVGDKVCVVIIDGGSYTNIASTHMVEKLGLKTSKHPHPYKLQWLNDVVEAKHQGKKIILAPLLPSQVHECQVTLKSRIEEWEKMKAIKRSFEEEHFEETRKIGNEYVGVEKEDIQRDISFQVENSRNVSFEEPIGVTFGNPQDMSFDALTIMALEVQKDVSLEVPQVVIIEAPSTLQLLKRFQQPMEIFIIKQPTPIKHPPWFAISIHIVHWIMAHVGVAWWIIWTSNATHKQLTRNMAAHGTLRKAQFSWRSSRLAKLSYSTFKLARRRHMHVQDGAHDQPSSHAQGCTTSHDIRASLTGINGFIMNDLGLLNYILDASKIKAGKMNLEEQEFNLAELVEHVVNRHHPVGMNKGVDVVLDPCDGSIIKLTRVKGDRETHADINLNSFHKYLSRLFNDKNGTNGDFKAISAVIQNPDSMQIMFKVDDTGKGIPKEKQKSVFENYVQVKETATGQVGTGLGLGIVQSLVSHKYLQNVRFGV</sequence>